<dbReference type="PANTHER" id="PTHR15273">
    <property type="entry name" value="DAN DOMAIN FAMILY MEMBER 5"/>
    <property type="match status" value="1"/>
</dbReference>
<comment type="subcellular location">
    <subcellularLocation>
        <location evidence="1 6">Secreted</location>
    </subcellularLocation>
</comment>
<sequence length="232" mass="26459">MHLVSQTILLIWVMVMEILGISFQTHFRANRQLRRKKETHSLDIPTREDIGLPRDIGKAGTQTDYSSVEHLSDGFSVPMGHPGSDSRVPKFQSPTNKPNDRNAKGFWNHFLYRRRSGFQYVLPIQNNEVRQEKCRAIPFWQRVSHEDCEPQLLKNNVCFGKCGTPLTSDDSTACLLCSPVKLIQKAVQLKCKDSAEVTKDIKMVEECQCKEHTGRHFINRGEPVLIDPSIGN</sequence>
<keyword evidence="9" id="KW-0472">Membrane</keyword>
<evidence type="ECO:0000256" key="1">
    <source>
        <dbReference type="ARBA" id="ARBA00004613"/>
    </source>
</evidence>
<evidence type="ECO:0000256" key="2">
    <source>
        <dbReference type="ARBA" id="ARBA00007872"/>
    </source>
</evidence>
<dbReference type="AlphaFoldDB" id="A0AAV6HGD4"/>
<dbReference type="PANTHER" id="PTHR15273:SF8">
    <property type="entry name" value="CERBERUS"/>
    <property type="match status" value="1"/>
</dbReference>
<evidence type="ECO:0000256" key="3">
    <source>
        <dbReference type="ARBA" id="ARBA00022525"/>
    </source>
</evidence>
<dbReference type="InterPro" id="IPR016860">
    <property type="entry name" value="Cerberus"/>
</dbReference>
<dbReference type="GO" id="GO:0003002">
    <property type="term" value="P:regionalization"/>
    <property type="evidence" value="ECO:0007669"/>
    <property type="project" value="UniProtKB-ARBA"/>
</dbReference>
<dbReference type="Pfam" id="PF03045">
    <property type="entry name" value="DAN"/>
    <property type="match status" value="1"/>
</dbReference>
<proteinExistence type="inferred from homology"/>
<protein>
    <recommendedName>
        <fullName evidence="10">CTCK domain-containing protein</fullName>
    </recommendedName>
</protein>
<evidence type="ECO:0000313" key="12">
    <source>
        <dbReference type="Proteomes" id="UP000823561"/>
    </source>
</evidence>
<dbReference type="GO" id="GO:0005576">
    <property type="term" value="C:extracellular region"/>
    <property type="evidence" value="ECO:0007669"/>
    <property type="project" value="UniProtKB-SubCell"/>
</dbReference>
<evidence type="ECO:0000256" key="5">
    <source>
        <dbReference type="ARBA" id="ARBA00023157"/>
    </source>
</evidence>
<name>A0AAV6HGD4_9TELE</name>
<keyword evidence="3 6" id="KW-0964">Secreted</keyword>
<dbReference type="EMBL" id="JADWDJ010000001">
    <property type="protein sequence ID" value="KAG5286399.1"/>
    <property type="molecule type" value="Genomic_DNA"/>
</dbReference>
<evidence type="ECO:0000259" key="10">
    <source>
        <dbReference type="PROSITE" id="PS01225"/>
    </source>
</evidence>
<feature type="domain" description="CTCK" evidence="10">
    <location>
        <begin position="134"/>
        <end position="214"/>
    </location>
</feature>
<reference evidence="11 12" key="1">
    <citation type="submission" date="2020-10" db="EMBL/GenBank/DDBJ databases">
        <title>Chromosome-scale genome assembly of the Allis shad, Alosa alosa.</title>
        <authorList>
            <person name="Margot Z."/>
            <person name="Christophe K."/>
            <person name="Cabau C."/>
            <person name="Louis A."/>
            <person name="Berthelot C."/>
            <person name="Parey E."/>
            <person name="Roest Crollius H."/>
            <person name="Montfort J."/>
            <person name="Robinson-Rechavi M."/>
            <person name="Bucao C."/>
            <person name="Bouchez O."/>
            <person name="Gislard M."/>
            <person name="Lluch J."/>
            <person name="Milhes M."/>
            <person name="Lampietro C."/>
            <person name="Lopez Roques C."/>
            <person name="Donnadieu C."/>
            <person name="Braasch I."/>
            <person name="Desvignes T."/>
            <person name="Postlethwait J."/>
            <person name="Bobe J."/>
            <person name="Guiguen Y."/>
        </authorList>
    </citation>
    <scope>NUCLEOTIDE SEQUENCE [LARGE SCALE GENOMIC DNA]</scope>
    <source>
        <strain evidence="11">M-15738</strain>
        <tissue evidence="11">Blood</tissue>
    </source>
</reference>
<dbReference type="InterPro" id="IPR006207">
    <property type="entry name" value="Cys_knot_C"/>
</dbReference>
<dbReference type="InterPro" id="IPR029034">
    <property type="entry name" value="Cystine-knot_cytokine"/>
</dbReference>
<evidence type="ECO:0000313" key="11">
    <source>
        <dbReference type="EMBL" id="KAG5286399.1"/>
    </source>
</evidence>
<keyword evidence="12" id="KW-1185">Reference proteome</keyword>
<accession>A0AAV6HGD4</accession>
<comment type="caution">
    <text evidence="11">The sequence shown here is derived from an EMBL/GenBank/DDBJ whole genome shotgun (WGS) entry which is preliminary data.</text>
</comment>
<comment type="caution">
    <text evidence="7">Lacks conserved residue(s) required for the propagation of feature annotation.</text>
</comment>
<gene>
    <name evidence="11" type="ORF">AALO_G00014390</name>
</gene>
<dbReference type="SMART" id="SM00041">
    <property type="entry name" value="CT"/>
    <property type="match status" value="1"/>
</dbReference>
<dbReference type="InterPro" id="IPR004133">
    <property type="entry name" value="DAN_dom"/>
</dbReference>
<feature type="region of interest" description="Disordered" evidence="8">
    <location>
        <begin position="76"/>
        <end position="99"/>
    </location>
</feature>
<dbReference type="PROSITE" id="PS01225">
    <property type="entry name" value="CTCK_2"/>
    <property type="match status" value="1"/>
</dbReference>
<dbReference type="GO" id="GO:0032926">
    <property type="term" value="P:negative regulation of activin receptor signaling pathway"/>
    <property type="evidence" value="ECO:0007669"/>
    <property type="project" value="UniProtKB-ARBA"/>
</dbReference>
<keyword evidence="5" id="KW-1015">Disulfide bond</keyword>
<dbReference type="Proteomes" id="UP000823561">
    <property type="component" value="Chromosome 1"/>
</dbReference>
<evidence type="ECO:0000256" key="8">
    <source>
        <dbReference type="SAM" id="MobiDB-lite"/>
    </source>
</evidence>
<keyword evidence="4" id="KW-0732">Signal</keyword>
<keyword evidence="9" id="KW-1133">Transmembrane helix</keyword>
<evidence type="ECO:0000256" key="9">
    <source>
        <dbReference type="SAM" id="Phobius"/>
    </source>
</evidence>
<evidence type="ECO:0000256" key="6">
    <source>
        <dbReference type="PIRNR" id="PIRNR027807"/>
    </source>
</evidence>
<evidence type="ECO:0000256" key="7">
    <source>
        <dbReference type="PROSITE-ProRule" id="PRU00039"/>
    </source>
</evidence>
<evidence type="ECO:0000256" key="4">
    <source>
        <dbReference type="ARBA" id="ARBA00022729"/>
    </source>
</evidence>
<feature type="transmembrane region" description="Helical" evidence="9">
    <location>
        <begin position="6"/>
        <end position="27"/>
    </location>
</feature>
<comment type="similarity">
    <text evidence="2 6">Belongs to the DAN family.</text>
</comment>
<dbReference type="Gene3D" id="2.10.90.10">
    <property type="entry name" value="Cystine-knot cytokines"/>
    <property type="match status" value="1"/>
</dbReference>
<dbReference type="GO" id="GO:0048513">
    <property type="term" value="P:animal organ development"/>
    <property type="evidence" value="ECO:0007669"/>
    <property type="project" value="UniProtKB-ARBA"/>
</dbReference>
<organism evidence="11 12">
    <name type="scientific">Alosa alosa</name>
    <name type="common">allis shad</name>
    <dbReference type="NCBI Taxonomy" id="278164"/>
    <lineage>
        <taxon>Eukaryota</taxon>
        <taxon>Metazoa</taxon>
        <taxon>Chordata</taxon>
        <taxon>Craniata</taxon>
        <taxon>Vertebrata</taxon>
        <taxon>Euteleostomi</taxon>
        <taxon>Actinopterygii</taxon>
        <taxon>Neopterygii</taxon>
        <taxon>Teleostei</taxon>
        <taxon>Clupei</taxon>
        <taxon>Clupeiformes</taxon>
        <taxon>Clupeoidei</taxon>
        <taxon>Clupeidae</taxon>
        <taxon>Alosa</taxon>
    </lineage>
</organism>
<keyword evidence="9" id="KW-0812">Transmembrane</keyword>